<dbReference type="EMBL" id="CAVLGL010000091">
    <property type="protein sequence ID" value="CAK1595132.1"/>
    <property type="molecule type" value="Genomic_DNA"/>
</dbReference>
<keyword evidence="2" id="KW-1185">Reference proteome</keyword>
<organism evidence="1 2">
    <name type="scientific">Parnassius mnemosyne</name>
    <name type="common">clouded apollo</name>
    <dbReference type="NCBI Taxonomy" id="213953"/>
    <lineage>
        <taxon>Eukaryota</taxon>
        <taxon>Metazoa</taxon>
        <taxon>Ecdysozoa</taxon>
        <taxon>Arthropoda</taxon>
        <taxon>Hexapoda</taxon>
        <taxon>Insecta</taxon>
        <taxon>Pterygota</taxon>
        <taxon>Neoptera</taxon>
        <taxon>Endopterygota</taxon>
        <taxon>Lepidoptera</taxon>
        <taxon>Glossata</taxon>
        <taxon>Ditrysia</taxon>
        <taxon>Papilionoidea</taxon>
        <taxon>Papilionidae</taxon>
        <taxon>Parnassiinae</taxon>
        <taxon>Parnassini</taxon>
        <taxon>Parnassius</taxon>
        <taxon>Driopa</taxon>
    </lineage>
</organism>
<dbReference type="Proteomes" id="UP001314205">
    <property type="component" value="Unassembled WGS sequence"/>
</dbReference>
<gene>
    <name evidence="1" type="ORF">PARMNEM_LOCUS14654</name>
</gene>
<accession>A0AAV1LM19</accession>
<reference evidence="1 2" key="1">
    <citation type="submission" date="2023-11" db="EMBL/GenBank/DDBJ databases">
        <authorList>
            <person name="Hedman E."/>
            <person name="Englund M."/>
            <person name="Stromberg M."/>
            <person name="Nyberg Akerstrom W."/>
            <person name="Nylinder S."/>
            <person name="Jareborg N."/>
            <person name="Kallberg Y."/>
            <person name="Kronander E."/>
        </authorList>
    </citation>
    <scope>NUCLEOTIDE SEQUENCE [LARGE SCALE GENOMIC DNA]</scope>
</reference>
<comment type="caution">
    <text evidence="1">The sequence shown here is derived from an EMBL/GenBank/DDBJ whole genome shotgun (WGS) entry which is preliminary data.</text>
</comment>
<dbReference type="AlphaFoldDB" id="A0AAV1LM19"/>
<sequence>MDRCVNCGIATSRCNTLGGRSLDNETTLAVIRQWRAPHPVNSSDHVCQACWDLAQQPSVDKQRQLGHHNVCLRCGRSLASRVSHLLNTGSARELRIYNVIQERIMPRNVEEASRICHKCWVAADRAAIHMVTGPSTSFQGCSLEDVQPQVQDLPTETSNEEFGNKQTEPTIVLPDYMRAIETERRCFIKGCQKSERYRVPLSTRKMLLSQYKYYIPENNRLCDRHLVIEAGDILDSLRTNYVQTFTAKHIQDMMSLK</sequence>
<protein>
    <submittedName>
        <fullName evidence="1">Uncharacterized protein</fullName>
    </submittedName>
</protein>
<proteinExistence type="predicted"/>
<name>A0AAV1LM19_9NEOP</name>
<evidence type="ECO:0000313" key="2">
    <source>
        <dbReference type="Proteomes" id="UP001314205"/>
    </source>
</evidence>
<evidence type="ECO:0000313" key="1">
    <source>
        <dbReference type="EMBL" id="CAK1595132.1"/>
    </source>
</evidence>